<name>A0A540V7F4_9GAMM</name>
<reference evidence="3 4" key="1">
    <citation type="submission" date="2019-06" db="EMBL/GenBank/DDBJ databases">
        <title>Metagenome assembled Genome of Spiribacter salinus SL48-SHIP from the microbial mat of Salt Lake 48 (Novosibirsk region, Russia).</title>
        <authorList>
            <person name="Shipova A."/>
            <person name="Rozanov A.S."/>
            <person name="Bryanskaya A.V."/>
            <person name="Peltek S.E."/>
        </authorList>
    </citation>
    <scope>NUCLEOTIDE SEQUENCE [LARGE SCALE GENOMIC DNA]</scope>
    <source>
        <strain evidence="3">SL48-SHIP-2</strain>
    </source>
</reference>
<dbReference type="PANTHER" id="PTHR33755">
    <property type="entry name" value="TOXIN PARE1-RELATED"/>
    <property type="match status" value="1"/>
</dbReference>
<evidence type="ECO:0000313" key="4">
    <source>
        <dbReference type="Proteomes" id="UP000315400"/>
    </source>
</evidence>
<sequence length="101" mass="12019">MARARIEISESAIGDLQEIRAWYEEQHAPEVGERLVAEVLDRVETLAKNPELGRMVPEFEQNWLRELIHPPFRIVYKREPDEVQIVRVWRSERLLAMPEQE</sequence>
<comment type="similarity">
    <text evidence="1">Belongs to the RelE toxin family.</text>
</comment>
<dbReference type="Proteomes" id="UP000315400">
    <property type="component" value="Unassembled WGS sequence"/>
</dbReference>
<dbReference type="PANTHER" id="PTHR33755:SF5">
    <property type="entry name" value="TYPE II TOXIN-ANTITOXIN SYSTEM RELE_PARE FAMILY TOXIN"/>
    <property type="match status" value="1"/>
</dbReference>
<dbReference type="InterPro" id="IPR035093">
    <property type="entry name" value="RelE/ParE_toxin_dom_sf"/>
</dbReference>
<protein>
    <submittedName>
        <fullName evidence="3">Type II toxin-antitoxin system RelE/ParE family toxin</fullName>
    </submittedName>
</protein>
<organism evidence="3 4">
    <name type="scientific">Spiribacter salinus</name>
    <dbReference type="NCBI Taxonomy" id="1335746"/>
    <lineage>
        <taxon>Bacteria</taxon>
        <taxon>Pseudomonadati</taxon>
        <taxon>Pseudomonadota</taxon>
        <taxon>Gammaproteobacteria</taxon>
        <taxon>Chromatiales</taxon>
        <taxon>Ectothiorhodospiraceae</taxon>
        <taxon>Spiribacter</taxon>
    </lineage>
</organism>
<dbReference type="InterPro" id="IPR051803">
    <property type="entry name" value="TA_system_RelE-like_toxin"/>
</dbReference>
<evidence type="ECO:0000313" key="3">
    <source>
        <dbReference type="EMBL" id="TQE92645.1"/>
    </source>
</evidence>
<gene>
    <name evidence="3" type="ORF">FKY71_19565</name>
</gene>
<dbReference type="EMBL" id="VIFK01000618">
    <property type="protein sequence ID" value="TQE92645.1"/>
    <property type="molecule type" value="Genomic_DNA"/>
</dbReference>
<proteinExistence type="inferred from homology"/>
<evidence type="ECO:0000256" key="2">
    <source>
        <dbReference type="ARBA" id="ARBA00022649"/>
    </source>
</evidence>
<dbReference type="InterPro" id="IPR007712">
    <property type="entry name" value="RelE/ParE_toxin"/>
</dbReference>
<evidence type="ECO:0000256" key="1">
    <source>
        <dbReference type="ARBA" id="ARBA00006226"/>
    </source>
</evidence>
<dbReference type="Gene3D" id="3.30.2310.20">
    <property type="entry name" value="RelE-like"/>
    <property type="match status" value="1"/>
</dbReference>
<comment type="caution">
    <text evidence="3">The sequence shown here is derived from an EMBL/GenBank/DDBJ whole genome shotgun (WGS) entry which is preliminary data.</text>
</comment>
<accession>A0A540V7F4</accession>
<dbReference type="Pfam" id="PF05016">
    <property type="entry name" value="ParE_toxin"/>
    <property type="match status" value="1"/>
</dbReference>
<keyword evidence="2" id="KW-1277">Toxin-antitoxin system</keyword>
<dbReference type="AlphaFoldDB" id="A0A540V7F4"/>